<dbReference type="GeneID" id="18804550"/>
<organism evidence="2 3">
    <name type="scientific">Stereum hirsutum (strain FP-91666)</name>
    <name type="common">White-rot fungus</name>
    <dbReference type="NCBI Taxonomy" id="721885"/>
    <lineage>
        <taxon>Eukaryota</taxon>
        <taxon>Fungi</taxon>
        <taxon>Dikarya</taxon>
        <taxon>Basidiomycota</taxon>
        <taxon>Agaricomycotina</taxon>
        <taxon>Agaricomycetes</taxon>
        <taxon>Russulales</taxon>
        <taxon>Stereaceae</taxon>
        <taxon>Stereum</taxon>
    </lineage>
</organism>
<dbReference type="KEGG" id="shs:STEHIDRAFT_36377"/>
<feature type="non-terminal residue" evidence="2">
    <location>
        <position position="1"/>
    </location>
</feature>
<accession>R7RWG1</accession>
<dbReference type="AlphaFoldDB" id="R7RWG1"/>
<proteinExistence type="predicted"/>
<gene>
    <name evidence="2" type="ORF">STEHIDRAFT_36377</name>
</gene>
<evidence type="ECO:0000313" key="2">
    <source>
        <dbReference type="EMBL" id="EIM79130.1"/>
    </source>
</evidence>
<dbReference type="OrthoDB" id="3064335at2759"/>
<name>R7RWG1_STEHR</name>
<evidence type="ECO:0000259" key="1">
    <source>
        <dbReference type="Pfam" id="PF20153"/>
    </source>
</evidence>
<dbReference type="EMBL" id="JH687410">
    <property type="protein sequence ID" value="EIM79130.1"/>
    <property type="molecule type" value="Genomic_DNA"/>
</dbReference>
<sequence>VERWRGTLDNLLIFVTRFFSAIVTSFLVQASDGLSEDPSLRTNELLANLREIVIQLSRISPTDLNISSPALFEPDPGAVRQNVFWSLSLIISV</sequence>
<dbReference type="Proteomes" id="UP000053927">
    <property type="component" value="Unassembled WGS sequence"/>
</dbReference>
<dbReference type="Pfam" id="PF20153">
    <property type="entry name" value="DUF6535"/>
    <property type="match status" value="1"/>
</dbReference>
<feature type="non-terminal residue" evidence="2">
    <location>
        <position position="93"/>
    </location>
</feature>
<protein>
    <recommendedName>
        <fullName evidence="1">DUF6535 domain-containing protein</fullName>
    </recommendedName>
</protein>
<evidence type="ECO:0000313" key="3">
    <source>
        <dbReference type="Proteomes" id="UP000053927"/>
    </source>
</evidence>
<reference evidence="3" key="1">
    <citation type="journal article" date="2012" name="Science">
        <title>The Paleozoic origin of enzymatic lignin decomposition reconstructed from 31 fungal genomes.</title>
        <authorList>
            <person name="Floudas D."/>
            <person name="Binder M."/>
            <person name="Riley R."/>
            <person name="Barry K."/>
            <person name="Blanchette R.A."/>
            <person name="Henrissat B."/>
            <person name="Martinez A.T."/>
            <person name="Otillar R."/>
            <person name="Spatafora J.W."/>
            <person name="Yadav J.S."/>
            <person name="Aerts A."/>
            <person name="Benoit I."/>
            <person name="Boyd A."/>
            <person name="Carlson A."/>
            <person name="Copeland A."/>
            <person name="Coutinho P.M."/>
            <person name="de Vries R.P."/>
            <person name="Ferreira P."/>
            <person name="Findley K."/>
            <person name="Foster B."/>
            <person name="Gaskell J."/>
            <person name="Glotzer D."/>
            <person name="Gorecki P."/>
            <person name="Heitman J."/>
            <person name="Hesse C."/>
            <person name="Hori C."/>
            <person name="Igarashi K."/>
            <person name="Jurgens J.A."/>
            <person name="Kallen N."/>
            <person name="Kersten P."/>
            <person name="Kohler A."/>
            <person name="Kuees U."/>
            <person name="Kumar T.K.A."/>
            <person name="Kuo A."/>
            <person name="LaButti K."/>
            <person name="Larrondo L.F."/>
            <person name="Lindquist E."/>
            <person name="Ling A."/>
            <person name="Lombard V."/>
            <person name="Lucas S."/>
            <person name="Lundell T."/>
            <person name="Martin R."/>
            <person name="McLaughlin D.J."/>
            <person name="Morgenstern I."/>
            <person name="Morin E."/>
            <person name="Murat C."/>
            <person name="Nagy L.G."/>
            <person name="Nolan M."/>
            <person name="Ohm R.A."/>
            <person name="Patyshakuliyeva A."/>
            <person name="Rokas A."/>
            <person name="Ruiz-Duenas F.J."/>
            <person name="Sabat G."/>
            <person name="Salamov A."/>
            <person name="Samejima M."/>
            <person name="Schmutz J."/>
            <person name="Slot J.C."/>
            <person name="St John F."/>
            <person name="Stenlid J."/>
            <person name="Sun H."/>
            <person name="Sun S."/>
            <person name="Syed K."/>
            <person name="Tsang A."/>
            <person name="Wiebenga A."/>
            <person name="Young D."/>
            <person name="Pisabarro A."/>
            <person name="Eastwood D.C."/>
            <person name="Martin F."/>
            <person name="Cullen D."/>
            <person name="Grigoriev I.V."/>
            <person name="Hibbett D.S."/>
        </authorList>
    </citation>
    <scope>NUCLEOTIDE SEQUENCE [LARGE SCALE GENOMIC DNA]</scope>
    <source>
        <strain evidence="3">FP-91666</strain>
    </source>
</reference>
<keyword evidence="3" id="KW-1185">Reference proteome</keyword>
<feature type="domain" description="DUF6535" evidence="1">
    <location>
        <begin position="1"/>
        <end position="92"/>
    </location>
</feature>
<dbReference type="RefSeq" id="XP_007311771.1">
    <property type="nucleotide sequence ID" value="XM_007311709.1"/>
</dbReference>
<dbReference type="InterPro" id="IPR045338">
    <property type="entry name" value="DUF6535"/>
</dbReference>